<dbReference type="InterPro" id="IPR036259">
    <property type="entry name" value="MFS_trans_sf"/>
</dbReference>
<feature type="compositionally biased region" description="Polar residues" evidence="4">
    <location>
        <begin position="437"/>
        <end position="459"/>
    </location>
</feature>
<dbReference type="Gene3D" id="1.10.10.60">
    <property type="entry name" value="Homeodomain-like"/>
    <property type="match status" value="2"/>
</dbReference>
<dbReference type="InterPro" id="IPR050204">
    <property type="entry name" value="AraC_XylS_family_regulators"/>
</dbReference>
<dbReference type="Proteomes" id="UP001157017">
    <property type="component" value="Unassembled WGS sequence"/>
</dbReference>
<dbReference type="SUPFAM" id="SSF46689">
    <property type="entry name" value="Homeodomain-like"/>
    <property type="match status" value="2"/>
</dbReference>
<feature type="transmembrane region" description="Helical" evidence="5">
    <location>
        <begin position="153"/>
        <end position="171"/>
    </location>
</feature>
<dbReference type="Pfam" id="PF12833">
    <property type="entry name" value="HTH_18"/>
    <property type="match status" value="1"/>
</dbReference>
<feature type="transmembrane region" description="Helical" evidence="5">
    <location>
        <begin position="89"/>
        <end position="107"/>
    </location>
</feature>
<keyword evidence="5" id="KW-0812">Transmembrane</keyword>
<feature type="transmembrane region" description="Helical" evidence="5">
    <location>
        <begin position="183"/>
        <end position="205"/>
    </location>
</feature>
<keyword evidence="5" id="KW-0472">Membrane</keyword>
<evidence type="ECO:0000256" key="4">
    <source>
        <dbReference type="SAM" id="MobiDB-lite"/>
    </source>
</evidence>
<dbReference type="InterPro" id="IPR029068">
    <property type="entry name" value="Glyas_Bleomycin-R_OHBP_Dase"/>
</dbReference>
<comment type="caution">
    <text evidence="7">The sequence shown here is derived from an EMBL/GenBank/DDBJ whole genome shotgun (WGS) entry which is preliminary data.</text>
</comment>
<keyword evidence="1" id="KW-0805">Transcription regulation</keyword>
<evidence type="ECO:0000259" key="6">
    <source>
        <dbReference type="PROSITE" id="PS01124"/>
    </source>
</evidence>
<gene>
    <name evidence="7" type="ORF">GCM10025868_25300</name>
</gene>
<dbReference type="Pfam" id="PF18029">
    <property type="entry name" value="Glyoxalase_6"/>
    <property type="match status" value="1"/>
</dbReference>
<keyword evidence="5" id="KW-1133">Transmembrane helix</keyword>
<feature type="transmembrane region" description="Helical" evidence="5">
    <location>
        <begin position="65"/>
        <end position="83"/>
    </location>
</feature>
<protein>
    <recommendedName>
        <fullName evidence="6">HTH araC/xylS-type domain-containing protein</fullName>
    </recommendedName>
</protein>
<evidence type="ECO:0000256" key="5">
    <source>
        <dbReference type="SAM" id="Phobius"/>
    </source>
</evidence>
<keyword evidence="8" id="KW-1185">Reference proteome</keyword>
<evidence type="ECO:0000313" key="8">
    <source>
        <dbReference type="Proteomes" id="UP001157017"/>
    </source>
</evidence>
<evidence type="ECO:0000313" key="7">
    <source>
        <dbReference type="EMBL" id="GMA87280.1"/>
    </source>
</evidence>
<feature type="domain" description="HTH araC/xylS-type" evidence="6">
    <location>
        <begin position="480"/>
        <end position="578"/>
    </location>
</feature>
<dbReference type="EMBL" id="BSUZ01000001">
    <property type="protein sequence ID" value="GMA87280.1"/>
    <property type="molecule type" value="Genomic_DNA"/>
</dbReference>
<organism evidence="7 8">
    <name type="scientific">Angustibacter aerolatus</name>
    <dbReference type="NCBI Taxonomy" id="1162965"/>
    <lineage>
        <taxon>Bacteria</taxon>
        <taxon>Bacillati</taxon>
        <taxon>Actinomycetota</taxon>
        <taxon>Actinomycetes</taxon>
        <taxon>Kineosporiales</taxon>
        <taxon>Kineosporiaceae</taxon>
    </lineage>
</organism>
<evidence type="ECO:0000256" key="3">
    <source>
        <dbReference type="ARBA" id="ARBA00023163"/>
    </source>
</evidence>
<feature type="compositionally biased region" description="Basic and acidic residues" evidence="4">
    <location>
        <begin position="253"/>
        <end position="263"/>
    </location>
</feature>
<feature type="transmembrane region" description="Helical" evidence="5">
    <location>
        <begin position="30"/>
        <end position="53"/>
    </location>
</feature>
<dbReference type="PANTHER" id="PTHR46796">
    <property type="entry name" value="HTH-TYPE TRANSCRIPTIONAL ACTIVATOR RHAS-RELATED"/>
    <property type="match status" value="1"/>
</dbReference>
<accession>A0ABQ6JKG6</accession>
<reference evidence="8" key="1">
    <citation type="journal article" date="2019" name="Int. J. Syst. Evol. Microbiol.">
        <title>The Global Catalogue of Microorganisms (GCM) 10K type strain sequencing project: providing services to taxonomists for standard genome sequencing and annotation.</title>
        <authorList>
            <consortium name="The Broad Institute Genomics Platform"/>
            <consortium name="The Broad Institute Genome Sequencing Center for Infectious Disease"/>
            <person name="Wu L."/>
            <person name="Ma J."/>
        </authorList>
    </citation>
    <scope>NUCLEOTIDE SEQUENCE [LARGE SCALE GENOMIC DNA]</scope>
    <source>
        <strain evidence="8">NBRC 108730</strain>
    </source>
</reference>
<feature type="region of interest" description="Disordered" evidence="4">
    <location>
        <begin position="400"/>
        <end position="470"/>
    </location>
</feature>
<feature type="transmembrane region" description="Helical" evidence="5">
    <location>
        <begin position="211"/>
        <end position="233"/>
    </location>
</feature>
<dbReference type="InterPro" id="IPR011701">
    <property type="entry name" value="MFS"/>
</dbReference>
<feature type="transmembrane region" description="Helical" evidence="5">
    <location>
        <begin position="119"/>
        <end position="141"/>
    </location>
</feature>
<dbReference type="PROSITE" id="PS01124">
    <property type="entry name" value="HTH_ARAC_FAMILY_2"/>
    <property type="match status" value="1"/>
</dbReference>
<dbReference type="InterPro" id="IPR041581">
    <property type="entry name" value="Glyoxalase_6"/>
</dbReference>
<evidence type="ECO:0000256" key="1">
    <source>
        <dbReference type="ARBA" id="ARBA00023015"/>
    </source>
</evidence>
<feature type="compositionally biased region" description="Basic residues" evidence="4">
    <location>
        <begin position="264"/>
        <end position="277"/>
    </location>
</feature>
<name>A0ABQ6JKG6_9ACTN</name>
<dbReference type="Pfam" id="PF07690">
    <property type="entry name" value="MFS_1"/>
    <property type="match status" value="1"/>
</dbReference>
<dbReference type="SUPFAM" id="SSF103473">
    <property type="entry name" value="MFS general substrate transporter"/>
    <property type="match status" value="1"/>
</dbReference>
<feature type="region of interest" description="Disordered" evidence="4">
    <location>
        <begin position="243"/>
        <end position="322"/>
    </location>
</feature>
<dbReference type="InterPro" id="IPR009057">
    <property type="entry name" value="Homeodomain-like_sf"/>
</dbReference>
<keyword evidence="2" id="KW-0238">DNA-binding</keyword>
<proteinExistence type="predicted"/>
<evidence type="ECO:0000256" key="2">
    <source>
        <dbReference type="ARBA" id="ARBA00023125"/>
    </source>
</evidence>
<sequence length="616" mass="64560">MYSLLSAAWVLPSVVGPVVAGALTEHAGWRWVFVVPVVAAVPPAVLLLTSGGLRAPHRAPAPTSGRSALTWSLVLAAALTAAGLSRGRWLVLLPAVALALVGLWRVLPPGTLRLRPGVPLVVAVRGLGGTAFSASTLWLPLVLTLVHGATPTGAGVPLTVVGVFWFAGSWVQGHVGGSRPRMLRAGLACLVVGLAGTGLLGFGSLPVWPGLVALAVAGVGVGITTATSSVLIISASAMDERGRAGASAQAGVGRRDRARDGRGRRGAGAHRLPRRGAVRLAVRRDHAAGAHRAARGHPPPVRRGAGGAGRWEPAAMTSDEPRPVVPTIRQVVLDTTEPRRLAEFYRGLFGLEYRDGDEPPADGEPDPRGDDWLVLRPASGPTGLAFQKVDQPARLDLAGRRGAAAAAPRHHRDVGRRASTPCTSGPWPSARPCASTGPATTRSRCGSTPTPAATRSACSSPDAGGSVDLTPQEDLNRRMLRARDEMDRRYAEPLDVPHLAALAHLSVSRFGRVFRSVYGETPHRYLQRRRVERAMTLLRQTDRPVTDVAWDVGFASLGTFSRTFSVVVGCSPTEFRARHAPVAVPSCFVAAWTRPRVAAAAPGTPVSEKQPAPGAG</sequence>
<dbReference type="InterPro" id="IPR018060">
    <property type="entry name" value="HTH_AraC"/>
</dbReference>
<dbReference type="Gene3D" id="1.20.1250.20">
    <property type="entry name" value="MFS general substrate transporter like domains"/>
    <property type="match status" value="2"/>
</dbReference>
<keyword evidence="3" id="KW-0804">Transcription</keyword>
<dbReference type="Gene3D" id="3.10.180.10">
    <property type="entry name" value="2,3-Dihydroxybiphenyl 1,2-Dioxygenase, domain 1"/>
    <property type="match status" value="1"/>
</dbReference>
<dbReference type="SMART" id="SM00342">
    <property type="entry name" value="HTH_ARAC"/>
    <property type="match status" value="1"/>
</dbReference>